<dbReference type="PANTHER" id="PTHR39599">
    <property type="entry name" value="GPI-ANCHORED PROTEIN (EUROFUNG)-RELATED-RELATED"/>
    <property type="match status" value="1"/>
</dbReference>
<dbReference type="EMBL" id="KZ613499">
    <property type="protein sequence ID" value="PMD17599.1"/>
    <property type="molecule type" value="Genomic_DNA"/>
</dbReference>
<reference evidence="1 2" key="1">
    <citation type="submission" date="2016-05" db="EMBL/GenBank/DDBJ databases">
        <title>A degradative enzymes factory behind the ericoid mycorrhizal symbiosis.</title>
        <authorList>
            <consortium name="DOE Joint Genome Institute"/>
            <person name="Martino E."/>
            <person name="Morin E."/>
            <person name="Grelet G."/>
            <person name="Kuo A."/>
            <person name="Kohler A."/>
            <person name="Daghino S."/>
            <person name="Barry K."/>
            <person name="Choi C."/>
            <person name="Cichocki N."/>
            <person name="Clum A."/>
            <person name="Copeland A."/>
            <person name="Hainaut M."/>
            <person name="Haridas S."/>
            <person name="Labutti K."/>
            <person name="Lindquist E."/>
            <person name="Lipzen A."/>
            <person name="Khouja H.-R."/>
            <person name="Murat C."/>
            <person name="Ohm R."/>
            <person name="Olson A."/>
            <person name="Spatafora J."/>
            <person name="Veneault-Fourrey C."/>
            <person name="Henrissat B."/>
            <person name="Grigoriev I."/>
            <person name="Martin F."/>
            <person name="Perotto S."/>
        </authorList>
    </citation>
    <scope>NUCLEOTIDE SEQUENCE [LARGE SCALE GENOMIC DNA]</scope>
    <source>
        <strain evidence="1 2">UAMH 7357</strain>
    </source>
</reference>
<evidence type="ECO:0000313" key="2">
    <source>
        <dbReference type="Proteomes" id="UP000235672"/>
    </source>
</evidence>
<dbReference type="Proteomes" id="UP000235672">
    <property type="component" value="Unassembled WGS sequence"/>
</dbReference>
<organism evidence="1 2">
    <name type="scientific">Hyaloscypha hepaticicola</name>
    <dbReference type="NCBI Taxonomy" id="2082293"/>
    <lineage>
        <taxon>Eukaryota</taxon>
        <taxon>Fungi</taxon>
        <taxon>Dikarya</taxon>
        <taxon>Ascomycota</taxon>
        <taxon>Pezizomycotina</taxon>
        <taxon>Leotiomycetes</taxon>
        <taxon>Helotiales</taxon>
        <taxon>Hyaloscyphaceae</taxon>
        <taxon>Hyaloscypha</taxon>
    </lineage>
</organism>
<dbReference type="PROSITE" id="PS51257">
    <property type="entry name" value="PROKAR_LIPOPROTEIN"/>
    <property type="match status" value="1"/>
</dbReference>
<name>A0A2J6PUD5_9HELO</name>
<dbReference type="PANTHER" id="PTHR39599:SF1">
    <property type="entry name" value="GPI-ANCHORED PROTEIN (EUROFUNG)"/>
    <property type="match status" value="1"/>
</dbReference>
<dbReference type="OrthoDB" id="5410926at2759"/>
<evidence type="ECO:0000313" key="1">
    <source>
        <dbReference type="EMBL" id="PMD17599.1"/>
    </source>
</evidence>
<gene>
    <name evidence="1" type="ORF">NA56DRAFT_691882</name>
</gene>
<accession>A0A2J6PUD5</accession>
<dbReference type="AlphaFoldDB" id="A0A2J6PUD5"/>
<protein>
    <submittedName>
        <fullName evidence="1">Uncharacterized protein</fullName>
    </submittedName>
</protein>
<sequence length="392" mass="41269">MRAETCTKKPPIIYQILCKIKEQPNVHAWHWASACVGHQCFTHLEQNEEGKFGWGPGGLQDPNGIGNLAALVLVVLLYQPKRPTNHKHITTFIFQEAGFVNHLVGQHFRPIIRHSSFRMMLLPSRAYISLLLLPISALQIPSVLSPFHQPRLDESLLISNETLLPPPGNELRKRDGNCPANYNSCSTLAKADGGACCIAGSTCTLDHARNIACCPIGASCTGTIQIATTTATTTTGGGVGIVFGTTTTTNTAATATITGSASYVTNPYFPYPYITNSWTNSADCVSAYNACQSNYAACTVDLQGGGGNGVTIVAPGGGTTVAATAMNLGLTSATSICSSLSKVACYGLITQNCAQYETAFVVSTTRNGAPRQTAACFARVAWAGVGLGLAMA</sequence>
<proteinExistence type="predicted"/>
<keyword evidence="2" id="KW-1185">Reference proteome</keyword>